<dbReference type="Gene3D" id="1.10.510.10">
    <property type="entry name" value="Transferase(Phosphotransferase) domain 1"/>
    <property type="match status" value="1"/>
</dbReference>
<dbReference type="OrthoDB" id="339325at2759"/>
<name>A0A9D3V7P1_9ROSI</name>
<dbReference type="SUPFAM" id="SSF56112">
    <property type="entry name" value="Protein kinase-like (PK-like)"/>
    <property type="match status" value="1"/>
</dbReference>
<dbReference type="Proteomes" id="UP000828251">
    <property type="component" value="Unassembled WGS sequence"/>
</dbReference>
<dbReference type="InterPro" id="IPR011009">
    <property type="entry name" value="Kinase-like_dom_sf"/>
</dbReference>
<comment type="caution">
    <text evidence="1">The sequence shown here is derived from an EMBL/GenBank/DDBJ whole genome shotgun (WGS) entry which is preliminary data.</text>
</comment>
<accession>A0A9D3V7P1</accession>
<proteinExistence type="predicted"/>
<evidence type="ECO:0000313" key="2">
    <source>
        <dbReference type="Proteomes" id="UP000828251"/>
    </source>
</evidence>
<sequence length="85" mass="9638">MTVSDCSKQEHPNGWLPSEKCDIFSLEVIMWELCTLNRPWESVPPERLLGRTGKSAKLQGDALSLRVLSPPIHSVWIENPVELLK</sequence>
<keyword evidence="2" id="KW-1185">Reference proteome</keyword>
<dbReference type="EMBL" id="JAIQCV010000008">
    <property type="protein sequence ID" value="KAH1073475.1"/>
    <property type="molecule type" value="Genomic_DNA"/>
</dbReference>
<dbReference type="AlphaFoldDB" id="A0A9D3V7P1"/>
<evidence type="ECO:0008006" key="3">
    <source>
        <dbReference type="Google" id="ProtNLM"/>
    </source>
</evidence>
<reference evidence="1 2" key="1">
    <citation type="journal article" date="2021" name="Plant Biotechnol. J.">
        <title>Multi-omics assisted identification of the key and species-specific regulatory components of drought-tolerant mechanisms in Gossypium stocksii.</title>
        <authorList>
            <person name="Yu D."/>
            <person name="Ke L."/>
            <person name="Zhang D."/>
            <person name="Wu Y."/>
            <person name="Sun Y."/>
            <person name="Mei J."/>
            <person name="Sun J."/>
            <person name="Sun Y."/>
        </authorList>
    </citation>
    <scope>NUCLEOTIDE SEQUENCE [LARGE SCALE GENOMIC DNA]</scope>
    <source>
        <strain evidence="2">cv. E1</strain>
        <tissue evidence="1">Leaf</tissue>
    </source>
</reference>
<gene>
    <name evidence="1" type="ORF">J1N35_025803</name>
</gene>
<organism evidence="1 2">
    <name type="scientific">Gossypium stocksii</name>
    <dbReference type="NCBI Taxonomy" id="47602"/>
    <lineage>
        <taxon>Eukaryota</taxon>
        <taxon>Viridiplantae</taxon>
        <taxon>Streptophyta</taxon>
        <taxon>Embryophyta</taxon>
        <taxon>Tracheophyta</taxon>
        <taxon>Spermatophyta</taxon>
        <taxon>Magnoliopsida</taxon>
        <taxon>eudicotyledons</taxon>
        <taxon>Gunneridae</taxon>
        <taxon>Pentapetalae</taxon>
        <taxon>rosids</taxon>
        <taxon>malvids</taxon>
        <taxon>Malvales</taxon>
        <taxon>Malvaceae</taxon>
        <taxon>Malvoideae</taxon>
        <taxon>Gossypium</taxon>
    </lineage>
</organism>
<protein>
    <recommendedName>
        <fullName evidence="3">Serine-threonine/tyrosine-protein kinase catalytic domain-containing protein</fullName>
    </recommendedName>
</protein>
<evidence type="ECO:0000313" key="1">
    <source>
        <dbReference type="EMBL" id="KAH1073475.1"/>
    </source>
</evidence>